<proteinExistence type="predicted"/>
<name>A0A382DQ22_9ZZZZ</name>
<evidence type="ECO:0000313" key="1">
    <source>
        <dbReference type="EMBL" id="SVB40560.1"/>
    </source>
</evidence>
<protein>
    <submittedName>
        <fullName evidence="1">Uncharacterized protein</fullName>
    </submittedName>
</protein>
<sequence>MLITIILFLPKANANPVEDFGNKIKIWWQNEKTETYYYQKGKNEEGKAQLKDTLDKIKNFFGKTQ</sequence>
<organism evidence="1">
    <name type="scientific">marine metagenome</name>
    <dbReference type="NCBI Taxonomy" id="408172"/>
    <lineage>
        <taxon>unclassified sequences</taxon>
        <taxon>metagenomes</taxon>
        <taxon>ecological metagenomes</taxon>
    </lineage>
</organism>
<dbReference type="EMBL" id="UINC01040539">
    <property type="protein sequence ID" value="SVB40560.1"/>
    <property type="molecule type" value="Genomic_DNA"/>
</dbReference>
<gene>
    <name evidence="1" type="ORF">METZ01_LOCUS193414</name>
</gene>
<accession>A0A382DQ22</accession>
<dbReference type="AlphaFoldDB" id="A0A382DQ22"/>
<reference evidence="1" key="1">
    <citation type="submission" date="2018-05" db="EMBL/GenBank/DDBJ databases">
        <authorList>
            <person name="Lanie J.A."/>
            <person name="Ng W.-L."/>
            <person name="Kazmierczak K.M."/>
            <person name="Andrzejewski T.M."/>
            <person name="Davidsen T.M."/>
            <person name="Wayne K.J."/>
            <person name="Tettelin H."/>
            <person name="Glass J.I."/>
            <person name="Rusch D."/>
            <person name="Podicherti R."/>
            <person name="Tsui H.-C.T."/>
            <person name="Winkler M.E."/>
        </authorList>
    </citation>
    <scope>NUCLEOTIDE SEQUENCE</scope>
</reference>